<dbReference type="PROSITE" id="PS51257">
    <property type="entry name" value="PROKAR_LIPOPROTEIN"/>
    <property type="match status" value="1"/>
</dbReference>
<dbReference type="KEGG" id="spzr:G5C33_05805"/>
<keyword evidence="3" id="KW-0645">Protease</keyword>
<keyword evidence="4" id="KW-1185">Reference proteome</keyword>
<protein>
    <submittedName>
        <fullName evidence="3">Clan AA aspartic protease</fullName>
    </submittedName>
</protein>
<sequence length="201" mass="20702">MKRNIAILSALLATAGCEQLPSGSNRTVEYRLTEAGTVDHALCLLGFTAIPLREVSTGHHLVEAAINGNAAGFVVDTGANVSVIDDAHAERFGLVKSSGVLSSLGARSIAGAGNARQAMVDSFVIAPVTIRQDNIVSADLGPMLSALGQATNSDVAGIIGQDVLTEHRAVIDVSRSMLYLIEEDSDPAPVPAGQCSPEAEA</sequence>
<dbReference type="Pfam" id="PF13650">
    <property type="entry name" value="Asp_protease_2"/>
    <property type="match status" value="1"/>
</dbReference>
<evidence type="ECO:0000313" key="4">
    <source>
        <dbReference type="Proteomes" id="UP000501568"/>
    </source>
</evidence>
<keyword evidence="1" id="KW-0378">Hydrolase</keyword>
<dbReference type="GO" id="GO:0004190">
    <property type="term" value="F:aspartic-type endopeptidase activity"/>
    <property type="evidence" value="ECO:0007669"/>
    <property type="project" value="InterPro"/>
</dbReference>
<proteinExistence type="predicted"/>
<dbReference type="InterPro" id="IPR021109">
    <property type="entry name" value="Peptidase_aspartic_dom_sf"/>
</dbReference>
<dbReference type="AlphaFoldDB" id="A0A6G6Y370"/>
<gene>
    <name evidence="3" type="ORF">G5C33_05805</name>
</gene>
<dbReference type="InterPro" id="IPR001969">
    <property type="entry name" value="Aspartic_peptidase_AS"/>
</dbReference>
<feature type="domain" description="Peptidase A2" evidence="2">
    <location>
        <begin position="71"/>
        <end position="163"/>
    </location>
</feature>
<name>A0A6G6Y370_9SPHN</name>
<organism evidence="3 4">
    <name type="scientific">Stakelama tenebrarum</name>
    <dbReference type="NCBI Taxonomy" id="2711215"/>
    <lineage>
        <taxon>Bacteria</taxon>
        <taxon>Pseudomonadati</taxon>
        <taxon>Pseudomonadota</taxon>
        <taxon>Alphaproteobacteria</taxon>
        <taxon>Sphingomonadales</taxon>
        <taxon>Sphingomonadaceae</taxon>
        <taxon>Stakelama</taxon>
    </lineage>
</organism>
<dbReference type="Proteomes" id="UP000501568">
    <property type="component" value="Chromosome"/>
</dbReference>
<accession>A0A6G6Y370</accession>
<evidence type="ECO:0000313" key="3">
    <source>
        <dbReference type="EMBL" id="QIG79349.1"/>
    </source>
</evidence>
<dbReference type="Gene3D" id="2.40.70.10">
    <property type="entry name" value="Acid Proteases"/>
    <property type="match status" value="1"/>
</dbReference>
<dbReference type="EMBL" id="CP049109">
    <property type="protein sequence ID" value="QIG79349.1"/>
    <property type="molecule type" value="Genomic_DNA"/>
</dbReference>
<dbReference type="PROSITE" id="PS50175">
    <property type="entry name" value="ASP_PROT_RETROV"/>
    <property type="match status" value="1"/>
</dbReference>
<evidence type="ECO:0000259" key="2">
    <source>
        <dbReference type="PROSITE" id="PS50175"/>
    </source>
</evidence>
<evidence type="ECO:0000256" key="1">
    <source>
        <dbReference type="ARBA" id="ARBA00022801"/>
    </source>
</evidence>
<dbReference type="InterPro" id="IPR034122">
    <property type="entry name" value="Retropepsin-like_bacterial"/>
</dbReference>
<dbReference type="GO" id="GO:0006508">
    <property type="term" value="P:proteolysis"/>
    <property type="evidence" value="ECO:0007669"/>
    <property type="project" value="UniProtKB-KW"/>
</dbReference>
<dbReference type="InterPro" id="IPR001995">
    <property type="entry name" value="Peptidase_A2_cat"/>
</dbReference>
<dbReference type="PROSITE" id="PS00141">
    <property type="entry name" value="ASP_PROTEASE"/>
    <property type="match status" value="1"/>
</dbReference>
<dbReference type="SUPFAM" id="SSF50630">
    <property type="entry name" value="Acid proteases"/>
    <property type="match status" value="1"/>
</dbReference>
<dbReference type="CDD" id="cd05483">
    <property type="entry name" value="retropepsin_like_bacteria"/>
    <property type="match status" value="1"/>
</dbReference>
<reference evidence="3 4" key="1">
    <citation type="submission" date="2020-02" db="EMBL/GenBank/DDBJ databases">
        <authorList>
            <person name="Zheng R.K."/>
            <person name="Sun C.M."/>
        </authorList>
    </citation>
    <scope>NUCLEOTIDE SEQUENCE [LARGE SCALE GENOMIC DNA]</scope>
    <source>
        <strain evidence="4">zrk23</strain>
    </source>
</reference>
<dbReference type="RefSeq" id="WP_165326350.1">
    <property type="nucleotide sequence ID" value="NZ_CP049109.1"/>
</dbReference>